<evidence type="ECO:0000256" key="1">
    <source>
        <dbReference type="ARBA" id="ARBA00022729"/>
    </source>
</evidence>
<protein>
    <submittedName>
        <fullName evidence="4">Ig-like domain-containing protein</fullName>
    </submittedName>
</protein>
<organism evidence="4 5">
    <name type="scientific">Clostridium estertheticum</name>
    <dbReference type="NCBI Taxonomy" id="238834"/>
    <lineage>
        <taxon>Bacteria</taxon>
        <taxon>Bacillati</taxon>
        <taxon>Bacillota</taxon>
        <taxon>Clostridia</taxon>
        <taxon>Eubacteriales</taxon>
        <taxon>Clostridiaceae</taxon>
        <taxon>Clostridium</taxon>
    </lineage>
</organism>
<evidence type="ECO:0000256" key="2">
    <source>
        <dbReference type="SAM" id="MobiDB-lite"/>
    </source>
</evidence>
<dbReference type="RefSeq" id="WP_216122408.1">
    <property type="nucleotide sequence ID" value="NZ_CP086239.1"/>
</dbReference>
<keyword evidence="1" id="KW-0732">Signal</keyword>
<sequence length="295" mass="32287">MSELEGMPIANIVLAEIIDEVTQKTYIFDTADKADVKPDLSAGKEDILRVKNRIIAMNRTEDICIGYDIKLTNNTFPTELMAIVDGGIITADGYEGPEVGIVTERHPFTLNLYSEEKDYDSATLQYVQFAFKHNKGKPVEFKFEDGKFYVPDFESHSRPKKGEKPVYIKFLKQLPTGRVDPVTPPPSGTGDMKVEGETVTGGNTDVGVTIGSNVKWTFVKAINQDDVTATNFVVKKKSDSTVVTGNVTIDSTKKIVTFIPTSIEAGVIYVAEAKAVNLLDASGTTTAILVEFTTI</sequence>
<gene>
    <name evidence="4" type="ORF">LL038_03000</name>
</gene>
<feature type="region of interest" description="Disordered" evidence="2">
    <location>
        <begin position="179"/>
        <end position="198"/>
    </location>
</feature>
<dbReference type="EMBL" id="CP086239">
    <property type="protein sequence ID" value="WAG61234.1"/>
    <property type="molecule type" value="Genomic_DNA"/>
</dbReference>
<feature type="domain" description="SbsA Ig-like" evidence="3">
    <location>
        <begin position="200"/>
        <end position="294"/>
    </location>
</feature>
<dbReference type="Pfam" id="PF13205">
    <property type="entry name" value="Big_5"/>
    <property type="match status" value="1"/>
</dbReference>
<proteinExistence type="predicted"/>
<dbReference type="Proteomes" id="UP001164733">
    <property type="component" value="Chromosome"/>
</dbReference>
<evidence type="ECO:0000259" key="3">
    <source>
        <dbReference type="Pfam" id="PF13205"/>
    </source>
</evidence>
<accession>A0AA47EKW1</accession>
<evidence type="ECO:0000313" key="5">
    <source>
        <dbReference type="Proteomes" id="UP001164733"/>
    </source>
</evidence>
<reference evidence="4" key="1">
    <citation type="submission" date="2021-11" db="EMBL/GenBank/DDBJ databases">
        <title>Clostridia strains as spoilage organisms.</title>
        <authorList>
            <person name="Wambui J."/>
            <person name="Stevens M.J.A."/>
            <person name="Stephan R."/>
        </authorList>
    </citation>
    <scope>NUCLEOTIDE SEQUENCE</scope>
    <source>
        <strain evidence="4">CF009</strain>
    </source>
</reference>
<evidence type="ECO:0000313" key="4">
    <source>
        <dbReference type="EMBL" id="WAG61234.1"/>
    </source>
</evidence>
<name>A0AA47EKW1_9CLOT</name>
<dbReference type="InterPro" id="IPR032812">
    <property type="entry name" value="SbsA_Ig"/>
</dbReference>
<dbReference type="AlphaFoldDB" id="A0AA47EKW1"/>